<keyword evidence="3 7" id="KW-0479">Metal-binding</keyword>
<evidence type="ECO:0000256" key="4">
    <source>
        <dbReference type="ARBA" id="ARBA00022759"/>
    </source>
</evidence>
<dbReference type="SUPFAM" id="SSF55486">
    <property type="entry name" value="Metalloproteases ('zincins'), catalytic domain"/>
    <property type="match status" value="1"/>
</dbReference>
<keyword evidence="4 7" id="KW-0255">Endonuclease</keyword>
<dbReference type="GO" id="GO:0008270">
    <property type="term" value="F:zinc ion binding"/>
    <property type="evidence" value="ECO:0007669"/>
    <property type="project" value="UniProtKB-UniRule"/>
</dbReference>
<keyword evidence="7" id="KW-0698">rRNA processing</keyword>
<keyword evidence="6 7" id="KW-0862">Zinc</keyword>
<evidence type="ECO:0000256" key="2">
    <source>
        <dbReference type="ARBA" id="ARBA00022722"/>
    </source>
</evidence>
<dbReference type="GO" id="GO:0004222">
    <property type="term" value="F:metalloendopeptidase activity"/>
    <property type="evidence" value="ECO:0007669"/>
    <property type="project" value="InterPro"/>
</dbReference>
<comment type="function">
    <text evidence="7">Single strand-specific metallo-endoribonuclease involved in late-stage 70S ribosome quality control and in maturation of the 3' terminus of the 16S rRNA.</text>
</comment>
<feature type="binding site" evidence="7">
    <location>
        <position position="97"/>
    </location>
    <ligand>
        <name>Zn(2+)</name>
        <dbReference type="ChEBI" id="CHEBI:29105"/>
        <note>catalytic</note>
    </ligand>
</feature>
<feature type="binding site" evidence="7">
    <location>
        <position position="101"/>
    </location>
    <ligand>
        <name>Zn(2+)</name>
        <dbReference type="ChEBI" id="CHEBI:29105"/>
        <note>catalytic</note>
    </ligand>
</feature>
<evidence type="ECO:0000256" key="7">
    <source>
        <dbReference type="HAMAP-Rule" id="MF_00009"/>
    </source>
</evidence>
<comment type="caution">
    <text evidence="8">The sequence shown here is derived from an EMBL/GenBank/DDBJ whole genome shotgun (WGS) entry which is preliminary data.</text>
</comment>
<dbReference type="InterPro" id="IPR023091">
    <property type="entry name" value="MetalPrtase_cat_dom_sf_prd"/>
</dbReference>
<evidence type="ECO:0000256" key="5">
    <source>
        <dbReference type="ARBA" id="ARBA00022801"/>
    </source>
</evidence>
<dbReference type="AlphaFoldDB" id="A0A1G2LTI8"/>
<accession>A0A1G2LTI8</accession>
<dbReference type="InterPro" id="IPR002036">
    <property type="entry name" value="YbeY"/>
</dbReference>
<dbReference type="PANTHER" id="PTHR46986">
    <property type="entry name" value="ENDORIBONUCLEASE YBEY, CHLOROPLASTIC"/>
    <property type="match status" value="1"/>
</dbReference>
<dbReference type="HAMAP" id="MF_00009">
    <property type="entry name" value="Endoribonucl_YbeY"/>
    <property type="match status" value="1"/>
</dbReference>
<proteinExistence type="inferred from homology"/>
<dbReference type="Pfam" id="PF02130">
    <property type="entry name" value="YbeY"/>
    <property type="match status" value="1"/>
</dbReference>
<feature type="binding site" evidence="7">
    <location>
        <position position="107"/>
    </location>
    <ligand>
        <name>Zn(2+)</name>
        <dbReference type="ChEBI" id="CHEBI:29105"/>
        <note>catalytic</note>
    </ligand>
</feature>
<dbReference type="PANTHER" id="PTHR46986:SF1">
    <property type="entry name" value="ENDORIBONUCLEASE YBEY, CHLOROPLASTIC"/>
    <property type="match status" value="1"/>
</dbReference>
<evidence type="ECO:0000313" key="8">
    <source>
        <dbReference type="EMBL" id="OHA14101.1"/>
    </source>
</evidence>
<dbReference type="GO" id="GO:0005737">
    <property type="term" value="C:cytoplasm"/>
    <property type="evidence" value="ECO:0007669"/>
    <property type="project" value="UniProtKB-SubCell"/>
</dbReference>
<comment type="subcellular location">
    <subcellularLocation>
        <location evidence="7">Cytoplasm</location>
    </subcellularLocation>
</comment>
<keyword evidence="7" id="KW-0963">Cytoplasm</keyword>
<evidence type="ECO:0000256" key="1">
    <source>
        <dbReference type="ARBA" id="ARBA00010875"/>
    </source>
</evidence>
<dbReference type="GO" id="GO:0006364">
    <property type="term" value="P:rRNA processing"/>
    <property type="evidence" value="ECO:0007669"/>
    <property type="project" value="UniProtKB-UniRule"/>
</dbReference>
<comment type="cofactor">
    <cofactor evidence="7">
        <name>Zn(2+)</name>
        <dbReference type="ChEBI" id="CHEBI:29105"/>
    </cofactor>
    <text evidence="7">Binds 1 zinc ion.</text>
</comment>
<comment type="similarity">
    <text evidence="1 7">Belongs to the endoribonuclease YbeY family.</text>
</comment>
<keyword evidence="5 7" id="KW-0378">Hydrolase</keyword>
<dbReference type="Gene3D" id="3.40.390.30">
    <property type="entry name" value="Metalloproteases ('zincins'), catalytic domain"/>
    <property type="match status" value="1"/>
</dbReference>
<evidence type="ECO:0000256" key="3">
    <source>
        <dbReference type="ARBA" id="ARBA00022723"/>
    </source>
</evidence>
<dbReference type="Proteomes" id="UP000178302">
    <property type="component" value="Unassembled WGS sequence"/>
</dbReference>
<gene>
    <name evidence="7" type="primary">ybeY</name>
    <name evidence="8" type="ORF">A2909_02800</name>
</gene>
<keyword evidence="2 7" id="KW-0540">Nuclease</keyword>
<dbReference type="EC" id="3.1.-.-" evidence="7"/>
<dbReference type="EMBL" id="MHQZ01000017">
    <property type="protein sequence ID" value="OHA14101.1"/>
    <property type="molecule type" value="Genomic_DNA"/>
</dbReference>
<dbReference type="NCBIfam" id="TIGR00043">
    <property type="entry name" value="rRNA maturation RNase YbeY"/>
    <property type="match status" value="1"/>
</dbReference>
<dbReference type="GO" id="GO:0004521">
    <property type="term" value="F:RNA endonuclease activity"/>
    <property type="evidence" value="ECO:0007669"/>
    <property type="project" value="UniProtKB-UniRule"/>
</dbReference>
<protein>
    <recommendedName>
        <fullName evidence="7">Endoribonuclease YbeY</fullName>
        <ecNumber evidence="7">3.1.-.-</ecNumber>
    </recommendedName>
</protein>
<sequence length="125" mass="14582">MILFTNKTQSENPKIPWGKIKKCVLGDGYELSIVFCGDKVIKSLNRRYNKKTRATNILSFALTEDSGEIFINLSRVKKESERAGIGFLKRLEYLYTHSLFHLKGFRHGKEMEKEEQKIMSFNFKV</sequence>
<evidence type="ECO:0000313" key="9">
    <source>
        <dbReference type="Proteomes" id="UP000178302"/>
    </source>
</evidence>
<keyword evidence="7" id="KW-0690">Ribosome biogenesis</keyword>
<reference evidence="8 9" key="1">
    <citation type="journal article" date="2016" name="Nat. Commun.">
        <title>Thousands of microbial genomes shed light on interconnected biogeochemical processes in an aquifer system.</title>
        <authorList>
            <person name="Anantharaman K."/>
            <person name="Brown C.T."/>
            <person name="Hug L.A."/>
            <person name="Sharon I."/>
            <person name="Castelle C.J."/>
            <person name="Probst A.J."/>
            <person name="Thomas B.C."/>
            <person name="Singh A."/>
            <person name="Wilkins M.J."/>
            <person name="Karaoz U."/>
            <person name="Brodie E.L."/>
            <person name="Williams K.H."/>
            <person name="Hubbard S.S."/>
            <person name="Banfield J.F."/>
        </authorList>
    </citation>
    <scope>NUCLEOTIDE SEQUENCE [LARGE SCALE GENOMIC DNA]</scope>
</reference>
<organism evidence="8 9">
    <name type="scientific">Candidatus Tagabacteria bacterium RIFCSPLOWO2_01_FULL_39_11</name>
    <dbReference type="NCBI Taxonomy" id="1802295"/>
    <lineage>
        <taxon>Bacteria</taxon>
        <taxon>Candidatus Tagaibacteriota</taxon>
    </lineage>
</organism>
<evidence type="ECO:0000256" key="6">
    <source>
        <dbReference type="ARBA" id="ARBA00022833"/>
    </source>
</evidence>
<name>A0A1G2LTI8_9BACT</name>